<dbReference type="CDD" id="cd12915">
    <property type="entry name" value="PDC2_DGC_like"/>
    <property type="match status" value="1"/>
</dbReference>
<dbReference type="InterPro" id="IPR036890">
    <property type="entry name" value="HATPase_C_sf"/>
</dbReference>
<dbReference type="SMART" id="SM00387">
    <property type="entry name" value="HATPase_c"/>
    <property type="match status" value="1"/>
</dbReference>
<accession>A0ABS5IFC3</accession>
<dbReference type="Pfam" id="PF22588">
    <property type="entry name" value="dCache_1_like"/>
    <property type="match status" value="1"/>
</dbReference>
<organism evidence="10 11">
    <name type="scientific">Magnetospirillum sulfuroxidans</name>
    <dbReference type="NCBI Taxonomy" id="611300"/>
    <lineage>
        <taxon>Bacteria</taxon>
        <taxon>Pseudomonadati</taxon>
        <taxon>Pseudomonadota</taxon>
        <taxon>Alphaproteobacteria</taxon>
        <taxon>Rhodospirillales</taxon>
        <taxon>Rhodospirillaceae</taxon>
        <taxon>Magnetospirillum</taxon>
    </lineage>
</organism>
<dbReference type="Gene3D" id="3.30.565.10">
    <property type="entry name" value="Histidine kinase-like ATPase, C-terminal domain"/>
    <property type="match status" value="1"/>
</dbReference>
<evidence type="ECO:0000256" key="7">
    <source>
        <dbReference type="SAM" id="MobiDB-lite"/>
    </source>
</evidence>
<dbReference type="InterPro" id="IPR004358">
    <property type="entry name" value="Sig_transdc_His_kin-like_C"/>
</dbReference>
<dbReference type="CDD" id="cd00082">
    <property type="entry name" value="HisKA"/>
    <property type="match status" value="1"/>
</dbReference>
<dbReference type="RefSeq" id="WP_211550552.1">
    <property type="nucleotide sequence ID" value="NZ_JAGTUF010000017.1"/>
</dbReference>
<dbReference type="Proteomes" id="UP000680714">
    <property type="component" value="Unassembled WGS sequence"/>
</dbReference>
<keyword evidence="6" id="KW-0175">Coiled coil</keyword>
<evidence type="ECO:0000259" key="9">
    <source>
        <dbReference type="PROSITE" id="PS50109"/>
    </source>
</evidence>
<dbReference type="Pfam" id="PF02518">
    <property type="entry name" value="HATPase_c"/>
    <property type="match status" value="1"/>
</dbReference>
<dbReference type="InterPro" id="IPR036097">
    <property type="entry name" value="HisK_dim/P_sf"/>
</dbReference>
<dbReference type="EC" id="2.7.13.3" evidence="2"/>
<evidence type="ECO:0000313" key="10">
    <source>
        <dbReference type="EMBL" id="MBR9973120.1"/>
    </source>
</evidence>
<evidence type="ECO:0000313" key="11">
    <source>
        <dbReference type="Proteomes" id="UP000680714"/>
    </source>
</evidence>
<evidence type="ECO:0000256" key="4">
    <source>
        <dbReference type="ARBA" id="ARBA00022679"/>
    </source>
</evidence>
<keyword evidence="3" id="KW-0597">Phosphoprotein</keyword>
<evidence type="ECO:0000256" key="6">
    <source>
        <dbReference type="SAM" id="Coils"/>
    </source>
</evidence>
<evidence type="ECO:0000256" key="1">
    <source>
        <dbReference type="ARBA" id="ARBA00000085"/>
    </source>
</evidence>
<keyword evidence="8" id="KW-1133">Transmembrane helix</keyword>
<keyword evidence="8" id="KW-0472">Membrane</keyword>
<dbReference type="Gene3D" id="1.10.287.130">
    <property type="match status" value="1"/>
</dbReference>
<dbReference type="PROSITE" id="PS50109">
    <property type="entry name" value="HIS_KIN"/>
    <property type="match status" value="1"/>
</dbReference>
<feature type="transmembrane region" description="Helical" evidence="8">
    <location>
        <begin position="309"/>
        <end position="330"/>
    </location>
</feature>
<evidence type="ECO:0000256" key="2">
    <source>
        <dbReference type="ARBA" id="ARBA00012438"/>
    </source>
</evidence>
<dbReference type="Pfam" id="PF00512">
    <property type="entry name" value="HisKA"/>
    <property type="match status" value="1"/>
</dbReference>
<feature type="transmembrane region" description="Helical" evidence="8">
    <location>
        <begin position="34"/>
        <end position="56"/>
    </location>
</feature>
<dbReference type="InterPro" id="IPR003661">
    <property type="entry name" value="HisK_dim/P_dom"/>
</dbReference>
<dbReference type="EMBL" id="JAGTUF010000017">
    <property type="protein sequence ID" value="MBR9973120.1"/>
    <property type="molecule type" value="Genomic_DNA"/>
</dbReference>
<gene>
    <name evidence="10" type="ORF">KEC16_15460</name>
</gene>
<evidence type="ECO:0000256" key="5">
    <source>
        <dbReference type="ARBA" id="ARBA00022777"/>
    </source>
</evidence>
<dbReference type="InterPro" id="IPR054327">
    <property type="entry name" value="His-kinase-like_sensor"/>
</dbReference>
<protein>
    <recommendedName>
        <fullName evidence="2">histidine kinase</fullName>
        <ecNumber evidence="2">2.7.13.3</ecNumber>
    </recommendedName>
</protein>
<dbReference type="Gene3D" id="3.30.450.20">
    <property type="entry name" value="PAS domain"/>
    <property type="match status" value="2"/>
</dbReference>
<dbReference type="PRINTS" id="PR00344">
    <property type="entry name" value="BCTRLSENSOR"/>
</dbReference>
<comment type="caution">
    <text evidence="10">The sequence shown here is derived from an EMBL/GenBank/DDBJ whole genome shotgun (WGS) entry which is preliminary data.</text>
</comment>
<keyword evidence="11" id="KW-1185">Reference proteome</keyword>
<feature type="domain" description="Histidine kinase" evidence="9">
    <location>
        <begin position="374"/>
        <end position="586"/>
    </location>
</feature>
<proteinExistence type="predicted"/>
<comment type="catalytic activity">
    <reaction evidence="1">
        <text>ATP + protein L-histidine = ADP + protein N-phospho-L-histidine.</text>
        <dbReference type="EC" id="2.7.13.3"/>
    </reaction>
</comment>
<sequence>MSDVFSLAHSRDVTNQGQRQSLLPPMNVAPRQTLRALIVSVTVLIVITCGLFLAYLRGEVLHAAEEKAASVARLLEEHISRTFRTADFIVEQVALLGRTMPMDQLGASEAAWMHLTELKRGMPEPGTLWIIDNKGRARLGTLAFPIRPISVSDRYYFTAHTEKRRDLVIGPLVQTKQRDSQAFHLSRRIDDADGNLAGIAAAGFDAITFTDFYRNLGLGPHSVLTVSGLDGRIILRQPDPEQWAEISVPTGPLMSAINAGRTRGILRTASPLDGVERVLAYRVLPDFGVVVSTGVALDDVLSNWWDTALLTITAVLLLMGLLGWLTAMAFDSLKREEELIQGLEETVRDRTHEAEQRAEEARRANDSKTRFLAAASHDLRQPLQAAGMFVEALSARLGNSPHQNIVDKMRQSVDATQALLATLLDVSTLEAGHIEPVPTTFSVAPMLTALVEQLEPEASKRNLVLRLVPTDAEIISDPVLLERMLRNLLYNALRYTKEGKILVGCRHRGNKIAICVVDTGIGIPEDKFTAIFEDFSRLGVKGHGSDRGLGLGLAVVRRMAELLGHGIEVRSQVDKGSSFAVIVPLA</sequence>
<dbReference type="SMART" id="SM00388">
    <property type="entry name" value="HisKA"/>
    <property type="match status" value="1"/>
</dbReference>
<keyword evidence="8" id="KW-0812">Transmembrane</keyword>
<dbReference type="InterPro" id="IPR005467">
    <property type="entry name" value="His_kinase_dom"/>
</dbReference>
<dbReference type="CDD" id="cd12914">
    <property type="entry name" value="PDC1_DGC_like"/>
    <property type="match status" value="1"/>
</dbReference>
<reference evidence="10 11" key="1">
    <citation type="submission" date="2021-04" db="EMBL/GenBank/DDBJ databases">
        <title>Magnetospirillum sulfuroxidans sp. nov., a facultative chemolithoautotrophic sulfur-oxidizing alphaproteobacterium isolated from freshwater sediment and proposals for Paramagetospirillum gen. nov., and Magnetospirillaceae fam. nov.</title>
        <authorList>
            <person name="Koziaeva V."/>
            <person name="Geelhoed J.S."/>
            <person name="Sorokin D.Y."/>
            <person name="Grouzdev D.S."/>
        </authorList>
    </citation>
    <scope>NUCLEOTIDE SEQUENCE [LARGE SCALE GENOMIC DNA]</scope>
    <source>
        <strain evidence="10 11">J10</strain>
    </source>
</reference>
<dbReference type="InterPro" id="IPR003594">
    <property type="entry name" value="HATPase_dom"/>
</dbReference>
<feature type="coiled-coil region" evidence="6">
    <location>
        <begin position="333"/>
        <end position="364"/>
    </location>
</feature>
<keyword evidence="4" id="KW-0808">Transferase</keyword>
<dbReference type="SUPFAM" id="SSF55874">
    <property type="entry name" value="ATPase domain of HSP90 chaperone/DNA topoisomerase II/histidine kinase"/>
    <property type="match status" value="1"/>
</dbReference>
<dbReference type="GO" id="GO:0016301">
    <property type="term" value="F:kinase activity"/>
    <property type="evidence" value="ECO:0007669"/>
    <property type="project" value="UniProtKB-KW"/>
</dbReference>
<name>A0ABS5IFC3_9PROT</name>
<keyword evidence="5 10" id="KW-0418">Kinase</keyword>
<dbReference type="PANTHER" id="PTHR43047">
    <property type="entry name" value="TWO-COMPONENT HISTIDINE PROTEIN KINASE"/>
    <property type="match status" value="1"/>
</dbReference>
<evidence type="ECO:0000256" key="8">
    <source>
        <dbReference type="SAM" id="Phobius"/>
    </source>
</evidence>
<evidence type="ECO:0000256" key="3">
    <source>
        <dbReference type="ARBA" id="ARBA00022553"/>
    </source>
</evidence>
<dbReference type="PANTHER" id="PTHR43047:SF9">
    <property type="entry name" value="HISTIDINE KINASE"/>
    <property type="match status" value="1"/>
</dbReference>
<feature type="region of interest" description="Disordered" evidence="7">
    <location>
        <begin position="1"/>
        <end position="21"/>
    </location>
</feature>
<dbReference type="SUPFAM" id="SSF47384">
    <property type="entry name" value="Homodimeric domain of signal transducing histidine kinase"/>
    <property type="match status" value="1"/>
</dbReference>